<sequence length="71" mass="7617">MSQTTRVSDEATLDLLANHCIAARTMIDAVGTPVMRRLVDLLLFEVGVALSAPITRSAQVTALRPVLEPAE</sequence>
<evidence type="ECO:0000313" key="1">
    <source>
        <dbReference type="EMBL" id="MET3692232.1"/>
    </source>
</evidence>
<proteinExistence type="predicted"/>
<protein>
    <submittedName>
        <fullName evidence="1">Uncharacterized protein</fullName>
    </submittedName>
</protein>
<dbReference type="Proteomes" id="UP001549145">
    <property type="component" value="Unassembled WGS sequence"/>
</dbReference>
<reference evidence="1 2" key="1">
    <citation type="submission" date="2024-06" db="EMBL/GenBank/DDBJ databases">
        <title>Genomic Encyclopedia of Type Strains, Phase IV (KMG-IV): sequencing the most valuable type-strain genomes for metagenomic binning, comparative biology and taxonomic classification.</title>
        <authorList>
            <person name="Goeker M."/>
        </authorList>
    </citation>
    <scope>NUCLEOTIDE SEQUENCE [LARGE SCALE GENOMIC DNA]</scope>
    <source>
        <strain evidence="1 2">DSM 21331</strain>
    </source>
</reference>
<gene>
    <name evidence="1" type="ORF">ABID43_001763</name>
</gene>
<evidence type="ECO:0000313" key="2">
    <source>
        <dbReference type="Proteomes" id="UP001549145"/>
    </source>
</evidence>
<accession>A0ABV2L328</accession>
<dbReference type="EMBL" id="JBEPMM010000003">
    <property type="protein sequence ID" value="MET3692232.1"/>
    <property type="molecule type" value="Genomic_DNA"/>
</dbReference>
<dbReference type="RefSeq" id="WP_238282551.1">
    <property type="nucleotide sequence ID" value="NZ_BPQL01000179.1"/>
</dbReference>
<keyword evidence="2" id="KW-1185">Reference proteome</keyword>
<name>A0ABV2L328_9HYPH</name>
<organism evidence="1 2">
    <name type="scientific">Methylobacterium goesingense</name>
    <dbReference type="NCBI Taxonomy" id="243690"/>
    <lineage>
        <taxon>Bacteria</taxon>
        <taxon>Pseudomonadati</taxon>
        <taxon>Pseudomonadota</taxon>
        <taxon>Alphaproteobacteria</taxon>
        <taxon>Hyphomicrobiales</taxon>
        <taxon>Methylobacteriaceae</taxon>
        <taxon>Methylobacterium</taxon>
    </lineage>
</organism>
<comment type="caution">
    <text evidence="1">The sequence shown here is derived from an EMBL/GenBank/DDBJ whole genome shotgun (WGS) entry which is preliminary data.</text>
</comment>